<accession>A0A4Q1D9S4</accession>
<evidence type="ECO:0000313" key="1">
    <source>
        <dbReference type="EMBL" id="RXK85618.1"/>
    </source>
</evidence>
<evidence type="ECO:0000313" key="2">
    <source>
        <dbReference type="Proteomes" id="UP000290545"/>
    </source>
</evidence>
<dbReference type="RefSeq" id="WP_129001371.1">
    <property type="nucleotide sequence ID" value="NZ_SDHZ01000001.1"/>
</dbReference>
<proteinExistence type="predicted"/>
<comment type="caution">
    <text evidence="1">The sequence shown here is derived from an EMBL/GenBank/DDBJ whole genome shotgun (WGS) entry which is preliminary data.</text>
</comment>
<name>A0A4Q1D9S4_9BACT</name>
<dbReference type="Proteomes" id="UP000290545">
    <property type="component" value="Unassembled WGS sequence"/>
</dbReference>
<reference evidence="1 2" key="1">
    <citation type="submission" date="2019-01" db="EMBL/GenBank/DDBJ databases">
        <title>Filimonas sp. strain TTM-71.</title>
        <authorList>
            <person name="Chen W.-M."/>
        </authorList>
    </citation>
    <scope>NUCLEOTIDE SEQUENCE [LARGE SCALE GENOMIC DNA]</scope>
    <source>
        <strain evidence="1 2">TTM-71</strain>
    </source>
</reference>
<dbReference type="InterPro" id="IPR025630">
    <property type="entry name" value="DUF4288"/>
</dbReference>
<keyword evidence="2" id="KW-1185">Reference proteome</keyword>
<dbReference type="OrthoDB" id="795527at2"/>
<protein>
    <submittedName>
        <fullName evidence="1">DUF4288 domain-containing protein</fullName>
    </submittedName>
</protein>
<organism evidence="1 2">
    <name type="scientific">Filimonas effusa</name>
    <dbReference type="NCBI Taxonomy" id="2508721"/>
    <lineage>
        <taxon>Bacteria</taxon>
        <taxon>Pseudomonadati</taxon>
        <taxon>Bacteroidota</taxon>
        <taxon>Chitinophagia</taxon>
        <taxon>Chitinophagales</taxon>
        <taxon>Chitinophagaceae</taxon>
        <taxon>Filimonas</taxon>
    </lineage>
</organism>
<gene>
    <name evidence="1" type="ORF">ESB13_02045</name>
</gene>
<dbReference type="EMBL" id="SDHZ01000001">
    <property type="protein sequence ID" value="RXK85618.1"/>
    <property type="molecule type" value="Genomic_DNA"/>
</dbReference>
<dbReference type="Pfam" id="PF14119">
    <property type="entry name" value="DUF4288"/>
    <property type="match status" value="1"/>
</dbReference>
<dbReference type="AlphaFoldDB" id="A0A4Q1D9S4"/>
<sequence>MNWYMAKIVYRIICGDGKHTPQFDEQLRLIEAEDSLHALHKAQSLGQNEQDNFLNQEKALVQWKFINVSELYQVDRLNDGAELYSRIVEDCDADNYVHITNLKAAHLVDRHAGEFVNTI</sequence>